<name>A0A3D6BX75_9FLAO</name>
<feature type="non-terminal residue" evidence="1">
    <location>
        <position position="65"/>
    </location>
</feature>
<evidence type="ECO:0000313" key="2">
    <source>
        <dbReference type="Proteomes" id="UP000263268"/>
    </source>
</evidence>
<feature type="non-terminal residue" evidence="1">
    <location>
        <position position="1"/>
    </location>
</feature>
<accession>A0A3D6BX75</accession>
<dbReference type="AlphaFoldDB" id="A0A3D6BX75"/>
<gene>
    <name evidence="1" type="ORF">DHV22_18740</name>
</gene>
<comment type="caution">
    <text evidence="1">The sequence shown here is derived from an EMBL/GenBank/DDBJ whole genome shotgun (WGS) entry which is preliminary data.</text>
</comment>
<evidence type="ECO:0000313" key="1">
    <source>
        <dbReference type="EMBL" id="HCY83474.1"/>
    </source>
</evidence>
<protein>
    <submittedName>
        <fullName evidence="1">Uncharacterized protein</fullName>
    </submittedName>
</protein>
<reference evidence="1 2" key="1">
    <citation type="journal article" date="2018" name="Nat. Biotechnol.">
        <title>A standardized bacterial taxonomy based on genome phylogeny substantially revises the tree of life.</title>
        <authorList>
            <person name="Parks D.H."/>
            <person name="Chuvochina M."/>
            <person name="Waite D.W."/>
            <person name="Rinke C."/>
            <person name="Skarshewski A."/>
            <person name="Chaumeil P.A."/>
            <person name="Hugenholtz P."/>
        </authorList>
    </citation>
    <scope>NUCLEOTIDE SEQUENCE [LARGE SCALE GENOMIC DNA]</scope>
    <source>
        <strain evidence="1">UBA10227</strain>
    </source>
</reference>
<dbReference type="EMBL" id="DPRK01000298">
    <property type="protein sequence ID" value="HCY83474.1"/>
    <property type="molecule type" value="Genomic_DNA"/>
</dbReference>
<dbReference type="Proteomes" id="UP000263268">
    <property type="component" value="Unassembled WGS sequence"/>
</dbReference>
<organism evidence="1 2">
    <name type="scientific">Xanthomarina gelatinilytica</name>
    <dbReference type="NCBI Taxonomy" id="1137281"/>
    <lineage>
        <taxon>Bacteria</taxon>
        <taxon>Pseudomonadati</taxon>
        <taxon>Bacteroidota</taxon>
        <taxon>Flavobacteriia</taxon>
        <taxon>Flavobacteriales</taxon>
        <taxon>Flavobacteriaceae</taxon>
        <taxon>Xanthomarina</taxon>
    </lineage>
</organism>
<sequence length="65" mass="7208">YVLSLCIQYGWAKTHPVTGKQVADLGALDKWLKGTHKIGQSPVKKPLNDMEPEEMSKAIVALENM</sequence>
<proteinExistence type="predicted"/>